<keyword evidence="4" id="KW-1185">Reference proteome</keyword>
<dbReference type="Proteomes" id="UP000230605">
    <property type="component" value="Chromosome 2"/>
</dbReference>
<evidence type="ECO:0000313" key="4">
    <source>
        <dbReference type="Proteomes" id="UP001302367"/>
    </source>
</evidence>
<proteinExistence type="predicted"/>
<name>A0A2G5I0S5_CERBT</name>
<evidence type="ECO:0000313" key="2">
    <source>
        <dbReference type="EMBL" id="WPA98372.1"/>
    </source>
</evidence>
<dbReference type="EMBL" id="LKMD01000102">
    <property type="protein sequence ID" value="PIA98102.1"/>
    <property type="molecule type" value="Genomic_DNA"/>
</dbReference>
<dbReference type="Proteomes" id="UP001302367">
    <property type="component" value="Chromosome 2"/>
</dbReference>
<evidence type="ECO:0000313" key="1">
    <source>
        <dbReference type="EMBL" id="PIA98102.1"/>
    </source>
</evidence>
<protein>
    <submittedName>
        <fullName evidence="1">Uncharacterized protein</fullName>
    </submittedName>
</protein>
<dbReference type="AlphaFoldDB" id="A0A2G5I0S5"/>
<dbReference type="EMBL" id="CP134185">
    <property type="protein sequence ID" value="WPA98372.1"/>
    <property type="molecule type" value="Genomic_DNA"/>
</dbReference>
<gene>
    <name evidence="1" type="ORF">CB0940_05786</name>
    <name evidence="2" type="ORF">RHO25_002984</name>
</gene>
<sequence length="212" mass="23435">MELPTIIVLQLQEQLLTSWSEMYNPFVNKLQAKSNVQMISTIEEAGNALQSTPPPAAVWATDKALAEPEFRQLKDLAVVYVRNGGTIVFGARFSGSDALFSDFSLPWRVDDYYRGTFHLNATVTSVRKTGLAPSYSQKAHHLTNVQHEDALYLPSHSSRPPPRVFFDPSVDWLRHTPVALGSFGEGKAGYMGDINAEVDSENVLLALLGLND</sequence>
<accession>A0A2G5I0S5</accession>
<evidence type="ECO:0000313" key="3">
    <source>
        <dbReference type="Proteomes" id="UP000230605"/>
    </source>
</evidence>
<dbReference type="OrthoDB" id="167809at2759"/>
<reference evidence="1 3" key="1">
    <citation type="submission" date="2015-10" db="EMBL/GenBank/DDBJ databases">
        <title>The cercosporin biosynthetic gene cluster was horizontally transferred to several fungal lineages and shown to be expanded in Cercospora beticola based on microsynteny with recipient genomes.</title>
        <authorList>
            <person name="De Jonge R."/>
            <person name="Ebert M.K."/>
            <person name="Suttle J.C."/>
            <person name="Jurick Ii W.M."/>
            <person name="Secor G.A."/>
            <person name="Thomma B.P."/>
            <person name="Van De Peer Y."/>
            <person name="Bolton M.D."/>
        </authorList>
    </citation>
    <scope>NUCLEOTIDE SEQUENCE [LARGE SCALE GENOMIC DNA]</scope>
    <source>
        <strain evidence="1 3">09-40</strain>
    </source>
</reference>
<organism evidence="1 3">
    <name type="scientific">Cercospora beticola</name>
    <name type="common">Sugarbeet leaf spot fungus</name>
    <dbReference type="NCBI Taxonomy" id="122368"/>
    <lineage>
        <taxon>Eukaryota</taxon>
        <taxon>Fungi</taxon>
        <taxon>Dikarya</taxon>
        <taxon>Ascomycota</taxon>
        <taxon>Pezizomycotina</taxon>
        <taxon>Dothideomycetes</taxon>
        <taxon>Dothideomycetidae</taxon>
        <taxon>Mycosphaerellales</taxon>
        <taxon>Mycosphaerellaceae</taxon>
        <taxon>Cercospora</taxon>
    </lineage>
</organism>
<reference evidence="2 4" key="2">
    <citation type="submission" date="2023-09" db="EMBL/GenBank/DDBJ databases">
        <title>Complete-Gapless Cercospora beticola genome.</title>
        <authorList>
            <person name="Wyatt N.A."/>
            <person name="Spanner R.E."/>
            <person name="Bolton M.D."/>
        </authorList>
    </citation>
    <scope>NUCLEOTIDE SEQUENCE [LARGE SCALE GENOMIC DNA]</scope>
    <source>
        <strain evidence="2">Cb09-40</strain>
    </source>
</reference>